<keyword evidence="7" id="KW-1185">Reference proteome</keyword>
<evidence type="ECO:0000313" key="7">
    <source>
        <dbReference type="Proteomes" id="UP001178507"/>
    </source>
</evidence>
<accession>A0AA36HVC1</accession>
<dbReference type="PROSITE" id="PS00018">
    <property type="entry name" value="EF_HAND_1"/>
    <property type="match status" value="1"/>
</dbReference>
<dbReference type="PANTHER" id="PTHR21346:SF10">
    <property type="entry name" value="TRANSMEMBRANE PROTEIN"/>
    <property type="match status" value="1"/>
</dbReference>
<protein>
    <recommendedName>
        <fullName evidence="8">EF-hand domain-containing protein</fullName>
    </recommendedName>
</protein>
<evidence type="ECO:0000256" key="5">
    <source>
        <dbReference type="ARBA" id="ARBA00023136"/>
    </source>
</evidence>
<comment type="caution">
    <text evidence="6">The sequence shown here is derived from an EMBL/GenBank/DDBJ whole genome shotgun (WGS) entry which is preliminary data.</text>
</comment>
<reference evidence="6" key="1">
    <citation type="submission" date="2023-08" db="EMBL/GenBank/DDBJ databases">
        <authorList>
            <person name="Chen Y."/>
            <person name="Shah S."/>
            <person name="Dougan E. K."/>
            <person name="Thang M."/>
            <person name="Chan C."/>
        </authorList>
    </citation>
    <scope>NUCLEOTIDE SEQUENCE</scope>
</reference>
<comment type="similarity">
    <text evidence="2">Belongs to the FUN14 family.</text>
</comment>
<evidence type="ECO:0000256" key="2">
    <source>
        <dbReference type="ARBA" id="ARBA00009160"/>
    </source>
</evidence>
<dbReference type="Proteomes" id="UP001178507">
    <property type="component" value="Unassembled WGS sequence"/>
</dbReference>
<sequence length="200" mass="20742">MAGQDADPAERAFSELLAPIGGQLTLGSTLGFVSGVALRTVGRLAAVGVGCTFCVIQGLAYNGYIEVNWRKMEKSYLTLLDRDGDGEVGAGDLAVVWQKTVDCLAFNLPAGVGFTAGLAYGLGATAGTSLRTALFAGVAPRLLAGRMLVGGLGATGSPAAATGLMTWWSAEKPKVRPGYCRSYMLGEPEEKCAWSTKLSK</sequence>
<dbReference type="AlphaFoldDB" id="A0AA36HVC1"/>
<evidence type="ECO:0000313" key="6">
    <source>
        <dbReference type="EMBL" id="CAJ1374853.1"/>
    </source>
</evidence>
<dbReference type="GO" id="GO:0016020">
    <property type="term" value="C:membrane"/>
    <property type="evidence" value="ECO:0007669"/>
    <property type="project" value="UniProtKB-SubCell"/>
</dbReference>
<gene>
    <name evidence="6" type="ORF">EVOR1521_LOCUS4290</name>
</gene>
<evidence type="ECO:0000256" key="3">
    <source>
        <dbReference type="ARBA" id="ARBA00022692"/>
    </source>
</evidence>
<keyword evidence="5" id="KW-0472">Membrane</keyword>
<comment type="subcellular location">
    <subcellularLocation>
        <location evidence="1">Membrane</location>
    </subcellularLocation>
</comment>
<evidence type="ECO:0008006" key="8">
    <source>
        <dbReference type="Google" id="ProtNLM"/>
    </source>
</evidence>
<evidence type="ECO:0000256" key="4">
    <source>
        <dbReference type="ARBA" id="ARBA00022989"/>
    </source>
</evidence>
<keyword evidence="3" id="KW-0812">Transmembrane</keyword>
<name>A0AA36HVC1_9DINO</name>
<proteinExistence type="inferred from homology"/>
<dbReference type="EMBL" id="CAUJNA010000280">
    <property type="protein sequence ID" value="CAJ1374853.1"/>
    <property type="molecule type" value="Genomic_DNA"/>
</dbReference>
<dbReference type="InterPro" id="IPR007014">
    <property type="entry name" value="FUN14"/>
</dbReference>
<organism evidence="6 7">
    <name type="scientific">Effrenium voratum</name>
    <dbReference type="NCBI Taxonomy" id="2562239"/>
    <lineage>
        <taxon>Eukaryota</taxon>
        <taxon>Sar</taxon>
        <taxon>Alveolata</taxon>
        <taxon>Dinophyceae</taxon>
        <taxon>Suessiales</taxon>
        <taxon>Symbiodiniaceae</taxon>
        <taxon>Effrenium</taxon>
    </lineage>
</organism>
<evidence type="ECO:0000256" key="1">
    <source>
        <dbReference type="ARBA" id="ARBA00004370"/>
    </source>
</evidence>
<dbReference type="PANTHER" id="PTHR21346">
    <property type="entry name" value="FUN14 DOMAIN CONTAINING"/>
    <property type="match status" value="1"/>
</dbReference>
<dbReference type="Pfam" id="PF04930">
    <property type="entry name" value="FUN14"/>
    <property type="match status" value="1"/>
</dbReference>
<keyword evidence="4" id="KW-1133">Transmembrane helix</keyword>
<dbReference type="InterPro" id="IPR018247">
    <property type="entry name" value="EF_Hand_1_Ca_BS"/>
</dbReference>